<proteinExistence type="predicted"/>
<keyword evidence="1" id="KW-0472">Membrane</keyword>
<evidence type="ECO:0000256" key="1">
    <source>
        <dbReference type="SAM" id="Phobius"/>
    </source>
</evidence>
<evidence type="ECO:0000313" key="3">
    <source>
        <dbReference type="Proteomes" id="UP001286313"/>
    </source>
</evidence>
<dbReference type="Proteomes" id="UP001286313">
    <property type="component" value="Unassembled WGS sequence"/>
</dbReference>
<evidence type="ECO:0000313" key="2">
    <source>
        <dbReference type="EMBL" id="KAK3875900.1"/>
    </source>
</evidence>
<dbReference type="AlphaFoldDB" id="A0AAE1FLY1"/>
<comment type="caution">
    <text evidence="2">The sequence shown here is derived from an EMBL/GenBank/DDBJ whole genome shotgun (WGS) entry which is preliminary data.</text>
</comment>
<feature type="transmembrane region" description="Helical" evidence="1">
    <location>
        <begin position="12"/>
        <end position="32"/>
    </location>
</feature>
<keyword evidence="1" id="KW-1133">Transmembrane helix</keyword>
<dbReference type="EMBL" id="JAWQEG010001899">
    <property type="protein sequence ID" value="KAK3875900.1"/>
    <property type="molecule type" value="Genomic_DNA"/>
</dbReference>
<protein>
    <recommendedName>
        <fullName evidence="4">UPAR/Ly6 domain-containing protein</fullName>
    </recommendedName>
</protein>
<organism evidence="2 3">
    <name type="scientific">Petrolisthes cinctipes</name>
    <name type="common">Flat porcelain crab</name>
    <dbReference type="NCBI Taxonomy" id="88211"/>
    <lineage>
        <taxon>Eukaryota</taxon>
        <taxon>Metazoa</taxon>
        <taxon>Ecdysozoa</taxon>
        <taxon>Arthropoda</taxon>
        <taxon>Crustacea</taxon>
        <taxon>Multicrustacea</taxon>
        <taxon>Malacostraca</taxon>
        <taxon>Eumalacostraca</taxon>
        <taxon>Eucarida</taxon>
        <taxon>Decapoda</taxon>
        <taxon>Pleocyemata</taxon>
        <taxon>Anomura</taxon>
        <taxon>Galatheoidea</taxon>
        <taxon>Porcellanidae</taxon>
        <taxon>Petrolisthes</taxon>
    </lineage>
</organism>
<feature type="transmembrane region" description="Helical" evidence="1">
    <location>
        <begin position="77"/>
        <end position="94"/>
    </location>
</feature>
<keyword evidence="1" id="KW-0812">Transmembrane</keyword>
<keyword evidence="3" id="KW-1185">Reference proteome</keyword>
<gene>
    <name evidence="2" type="ORF">Pcinc_019262</name>
</gene>
<reference evidence="2" key="1">
    <citation type="submission" date="2023-10" db="EMBL/GenBank/DDBJ databases">
        <title>Genome assemblies of two species of porcelain crab, Petrolisthes cinctipes and Petrolisthes manimaculis (Anomura: Porcellanidae).</title>
        <authorList>
            <person name="Angst P."/>
        </authorList>
    </citation>
    <scope>NUCLEOTIDE SEQUENCE</scope>
    <source>
        <strain evidence="2">PB745_01</strain>
        <tissue evidence="2">Gill</tissue>
    </source>
</reference>
<name>A0AAE1FLY1_PETCI</name>
<accession>A0AAE1FLY1</accession>
<sequence length="185" mass="20031">MTTMSPWVGGSIRLPNGYAIFYSCPFVLFFLYSRLSIVNAGGLRTLTPFIHSQGHLLSVSNVIFTVKFYINIMRTTLLTLLSLATVLHGAYAFMCYTQTTNSDSKGVTFCFKGSCYSIGAGAFGAEATEKGCYESAKPDGCVSMDVLIASQHTCFCSSFLCNASSMPSSPFLLLLLLPCLLVNLL</sequence>
<evidence type="ECO:0008006" key="4">
    <source>
        <dbReference type="Google" id="ProtNLM"/>
    </source>
</evidence>